<dbReference type="AlphaFoldDB" id="A0A820QJX2"/>
<reference evidence="1" key="1">
    <citation type="submission" date="2021-02" db="EMBL/GenBank/DDBJ databases">
        <authorList>
            <person name="Nowell W R."/>
        </authorList>
    </citation>
    <scope>NUCLEOTIDE SEQUENCE</scope>
</reference>
<evidence type="ECO:0000313" key="2">
    <source>
        <dbReference type="Proteomes" id="UP000663881"/>
    </source>
</evidence>
<gene>
    <name evidence="1" type="ORF">OKA104_LOCUS52615</name>
</gene>
<comment type="caution">
    <text evidence="1">The sequence shown here is derived from an EMBL/GenBank/DDBJ whole genome shotgun (WGS) entry which is preliminary data.</text>
</comment>
<feature type="non-terminal residue" evidence="1">
    <location>
        <position position="1"/>
    </location>
</feature>
<accession>A0A820QJX2</accession>
<evidence type="ECO:0000313" key="1">
    <source>
        <dbReference type="EMBL" id="CAF4422746.1"/>
    </source>
</evidence>
<organism evidence="1 2">
    <name type="scientific">Adineta steineri</name>
    <dbReference type="NCBI Taxonomy" id="433720"/>
    <lineage>
        <taxon>Eukaryota</taxon>
        <taxon>Metazoa</taxon>
        <taxon>Spiralia</taxon>
        <taxon>Gnathifera</taxon>
        <taxon>Rotifera</taxon>
        <taxon>Eurotatoria</taxon>
        <taxon>Bdelloidea</taxon>
        <taxon>Adinetida</taxon>
        <taxon>Adinetidae</taxon>
        <taxon>Adineta</taxon>
    </lineage>
</organism>
<name>A0A820QJX2_9BILA</name>
<dbReference type="Proteomes" id="UP000663881">
    <property type="component" value="Unassembled WGS sequence"/>
</dbReference>
<proteinExistence type="predicted"/>
<protein>
    <submittedName>
        <fullName evidence="1">Uncharacterized protein</fullName>
    </submittedName>
</protein>
<sequence length="55" mass="6222">TSTERSTYKPLNIIDMAGSQLTNKASIDGTIEELEDVLDRRLTLPEIEVDIIFKK</sequence>
<dbReference type="EMBL" id="CAJOAY010030965">
    <property type="protein sequence ID" value="CAF4422746.1"/>
    <property type="molecule type" value="Genomic_DNA"/>
</dbReference>